<comment type="caution">
    <text evidence="7">The sequence shown here is derived from an EMBL/GenBank/DDBJ whole genome shotgun (WGS) entry which is preliminary data.</text>
</comment>
<dbReference type="SUPFAM" id="SSF103088">
    <property type="entry name" value="OmpA-like"/>
    <property type="match status" value="1"/>
</dbReference>
<protein>
    <submittedName>
        <fullName evidence="7">OmpA family protein</fullName>
    </submittedName>
</protein>
<evidence type="ECO:0000256" key="3">
    <source>
        <dbReference type="ARBA" id="ARBA00023237"/>
    </source>
</evidence>
<evidence type="ECO:0000259" key="6">
    <source>
        <dbReference type="PROSITE" id="PS51123"/>
    </source>
</evidence>
<evidence type="ECO:0000313" key="7">
    <source>
        <dbReference type="EMBL" id="MDU8885393.1"/>
    </source>
</evidence>
<feature type="domain" description="OmpA-like" evidence="6">
    <location>
        <begin position="403"/>
        <end position="518"/>
    </location>
</feature>
<organism evidence="7 8">
    <name type="scientific">Gilvirhabdus luticola</name>
    <dbReference type="NCBI Taxonomy" id="3079858"/>
    <lineage>
        <taxon>Bacteria</taxon>
        <taxon>Pseudomonadati</taxon>
        <taxon>Bacteroidota</taxon>
        <taxon>Flavobacteriia</taxon>
        <taxon>Flavobacteriales</taxon>
        <taxon>Flavobacteriaceae</taxon>
        <taxon>Gilvirhabdus</taxon>
    </lineage>
</organism>
<reference evidence="7 8" key="1">
    <citation type="submission" date="2023-10" db="EMBL/GenBank/DDBJ databases">
        <title>Marimonas sp. nov. isolated from tidal mud flat.</title>
        <authorList>
            <person name="Jaincy N.J."/>
            <person name="Srinivasan S."/>
            <person name="Lee S.-S."/>
        </authorList>
    </citation>
    <scope>NUCLEOTIDE SEQUENCE [LARGE SCALE GENOMIC DNA]</scope>
    <source>
        <strain evidence="7 8">MJ-SS3</strain>
    </source>
</reference>
<dbReference type="RefSeq" id="WP_316661257.1">
    <property type="nucleotide sequence ID" value="NZ_JAWHTF010000001.1"/>
</dbReference>
<dbReference type="InterPro" id="IPR006664">
    <property type="entry name" value="OMP_bac"/>
</dbReference>
<keyword evidence="8" id="KW-1185">Reference proteome</keyword>
<evidence type="ECO:0000256" key="2">
    <source>
        <dbReference type="ARBA" id="ARBA00023136"/>
    </source>
</evidence>
<dbReference type="CDD" id="cd07185">
    <property type="entry name" value="OmpA_C-like"/>
    <property type="match status" value="1"/>
</dbReference>
<evidence type="ECO:0000313" key="8">
    <source>
        <dbReference type="Proteomes" id="UP001268651"/>
    </source>
</evidence>
<dbReference type="PANTHER" id="PTHR30329">
    <property type="entry name" value="STATOR ELEMENT OF FLAGELLAR MOTOR COMPLEX"/>
    <property type="match status" value="1"/>
</dbReference>
<dbReference type="InterPro" id="IPR006665">
    <property type="entry name" value="OmpA-like"/>
</dbReference>
<dbReference type="PROSITE" id="PS51123">
    <property type="entry name" value="OMPA_2"/>
    <property type="match status" value="1"/>
</dbReference>
<feature type="region of interest" description="Disordered" evidence="5">
    <location>
        <begin position="488"/>
        <end position="511"/>
    </location>
</feature>
<proteinExistence type="predicted"/>
<accession>A0ABU3U4Q7</accession>
<comment type="subcellular location">
    <subcellularLocation>
        <location evidence="1">Cell outer membrane</location>
    </subcellularLocation>
</comment>
<gene>
    <name evidence="7" type="ORF">RXV94_04415</name>
</gene>
<sequence length="518" mass="57621">MIKIKSKPYQTTIFALFFILNHCIQAQTKKIKRPSSSVGVASTDTFVKESFDIYDKVYLYETYAQSDTPLDDSAIDFLEDALNDVTNLSASAPNVISDLDGQGALKQAKATLQINKAKKALKYSLVTIKELLAGRSDDETSESTEIDNAKEVSNDIQNDPQVEESPTQIIEPPEDTNASDNLEIYSKFDFVPGDKLIFFDDFYQDFIGDFPSKWNTNGSGEVVKLSKAEGNWFEFKPGYGIIYLPLVSEKLPEEYTIEFDLFTEGLGKKTSSTARLYITLDDNNGFSNGKAYTYATIPFGQYGAFGIQVRNTDPEATKINATVTADIRKAVVNNPHISIAVNQKRFRMWINEKKYVDVPQFIFDPSKIGFLKFNLLGTKDGEERIFIQNLKIAEGGIDLRKKLMSEGRVSTNGILFDSGSANIKPQSYGIIRQISQVLSQDEDLRLNIIGHTDADGSNESNLSLSKARADAVKNALVEIYNIASNRLQTEGKGESEPVGDNTSSDGKAQNRRVEFVKI</sequence>
<evidence type="ECO:0000256" key="4">
    <source>
        <dbReference type="PROSITE-ProRule" id="PRU00473"/>
    </source>
</evidence>
<dbReference type="PRINTS" id="PR01021">
    <property type="entry name" value="OMPADOMAIN"/>
</dbReference>
<dbReference type="PANTHER" id="PTHR30329:SF21">
    <property type="entry name" value="LIPOPROTEIN YIAD-RELATED"/>
    <property type="match status" value="1"/>
</dbReference>
<evidence type="ECO:0000256" key="5">
    <source>
        <dbReference type="SAM" id="MobiDB-lite"/>
    </source>
</evidence>
<dbReference type="EMBL" id="JAWHTF010000001">
    <property type="protein sequence ID" value="MDU8885393.1"/>
    <property type="molecule type" value="Genomic_DNA"/>
</dbReference>
<dbReference type="Gene3D" id="3.30.1330.60">
    <property type="entry name" value="OmpA-like domain"/>
    <property type="match status" value="1"/>
</dbReference>
<dbReference type="Proteomes" id="UP001268651">
    <property type="component" value="Unassembled WGS sequence"/>
</dbReference>
<dbReference type="InterPro" id="IPR050330">
    <property type="entry name" value="Bact_OuterMem_StrucFunc"/>
</dbReference>
<keyword evidence="2 4" id="KW-0472">Membrane</keyword>
<keyword evidence="3" id="KW-0998">Cell outer membrane</keyword>
<name>A0ABU3U4Q7_9FLAO</name>
<dbReference type="Pfam" id="PF00691">
    <property type="entry name" value="OmpA"/>
    <property type="match status" value="1"/>
</dbReference>
<dbReference type="InterPro" id="IPR036737">
    <property type="entry name" value="OmpA-like_sf"/>
</dbReference>
<evidence type="ECO:0000256" key="1">
    <source>
        <dbReference type="ARBA" id="ARBA00004442"/>
    </source>
</evidence>